<name>A0A5J6WBG5_9SPIR</name>
<keyword evidence="2" id="KW-1185">Reference proteome</keyword>
<dbReference type="OrthoDB" id="9775607at2"/>
<gene>
    <name evidence="1" type="ORF">DB723_04750</name>
</gene>
<accession>A0A5J6WBG5</accession>
<dbReference type="Proteomes" id="UP000326393">
    <property type="component" value="Plasmid lp28-2"/>
</dbReference>
<dbReference type="Gene3D" id="3.20.20.140">
    <property type="entry name" value="Metal-dependent hydrolases"/>
    <property type="match status" value="1"/>
</dbReference>
<sequence>MKSNDIDLLNKVMDSQGVINKDIGVINKINSALKCKKVFDGHAFSLFIPHLTFKYVSLGMSAVIP</sequence>
<protein>
    <submittedName>
        <fullName evidence="1">Uncharacterized protein</fullName>
    </submittedName>
</protein>
<geneLocation type="plasmid" evidence="1 2">
    <name>lp28-2</name>
</geneLocation>
<proteinExistence type="predicted"/>
<keyword evidence="1" id="KW-0614">Plasmid</keyword>
<dbReference type="EMBL" id="CP044538">
    <property type="protein sequence ID" value="QFI15024.1"/>
    <property type="molecule type" value="Genomic_DNA"/>
</dbReference>
<dbReference type="RefSeq" id="WP_151553080.1">
    <property type="nucleotide sequence ID" value="NZ_CP044538.1"/>
</dbReference>
<evidence type="ECO:0000313" key="2">
    <source>
        <dbReference type="Proteomes" id="UP000326393"/>
    </source>
</evidence>
<dbReference type="KEGG" id="bmat:DB723_04750"/>
<reference evidence="1 2" key="1">
    <citation type="journal article" date="2020" name="Int. J. Syst. Evol. Microbiol.">
        <title>Borrelia maritima sp. nov., a novel species of the Borrelia burgdorferi sensu lato complex, occupying a basal position to North American species.</title>
        <authorList>
            <person name="Margos G."/>
            <person name="Fedorova N."/>
            <person name="Becker N.S."/>
            <person name="Kleinjan J.E."/>
            <person name="Marosevic D."/>
            <person name="Krebs S."/>
            <person name="Hui L."/>
            <person name="Fingerle V."/>
            <person name="Lane R.S."/>
        </authorList>
    </citation>
    <scope>NUCLEOTIDE SEQUENCE [LARGE SCALE GENOMIC DNA]</scope>
    <source>
        <strain evidence="1 2">CA690</strain>
    </source>
</reference>
<evidence type="ECO:0000313" key="1">
    <source>
        <dbReference type="EMBL" id="QFI15024.1"/>
    </source>
</evidence>
<organism evidence="1 2">
    <name type="scientific">Borrelia maritima</name>
    <dbReference type="NCBI Taxonomy" id="2761123"/>
    <lineage>
        <taxon>Bacteria</taxon>
        <taxon>Pseudomonadati</taxon>
        <taxon>Spirochaetota</taxon>
        <taxon>Spirochaetia</taxon>
        <taxon>Spirochaetales</taxon>
        <taxon>Borreliaceae</taxon>
        <taxon>Borrelia</taxon>
    </lineage>
</organism>
<dbReference type="AlphaFoldDB" id="A0A5J6WBG5"/>